<dbReference type="EMBL" id="JAGSHT010000022">
    <property type="protein sequence ID" value="MBZ2198927.1"/>
    <property type="molecule type" value="Genomic_DNA"/>
</dbReference>
<evidence type="ECO:0000256" key="3">
    <source>
        <dbReference type="ARBA" id="ARBA00023163"/>
    </source>
</evidence>
<evidence type="ECO:0000313" key="6">
    <source>
        <dbReference type="EMBL" id="MBZ2198927.1"/>
    </source>
</evidence>
<gene>
    <name evidence="6" type="ORF">KCQ71_22460</name>
</gene>
<dbReference type="InterPro" id="IPR001647">
    <property type="entry name" value="HTH_TetR"/>
</dbReference>
<keyword evidence="1" id="KW-0805">Transcription regulation</keyword>
<dbReference type="Proteomes" id="UP000826651">
    <property type="component" value="Unassembled WGS sequence"/>
</dbReference>
<dbReference type="Gene3D" id="1.10.10.60">
    <property type="entry name" value="Homeodomain-like"/>
    <property type="match status" value="1"/>
</dbReference>
<evidence type="ECO:0000259" key="5">
    <source>
        <dbReference type="PROSITE" id="PS50977"/>
    </source>
</evidence>
<dbReference type="Pfam" id="PF00440">
    <property type="entry name" value="TetR_N"/>
    <property type="match status" value="1"/>
</dbReference>
<comment type="caution">
    <text evidence="6">The sequence shown here is derived from an EMBL/GenBank/DDBJ whole genome shotgun (WGS) entry which is preliminary data.</text>
</comment>
<evidence type="ECO:0000256" key="4">
    <source>
        <dbReference type="PROSITE-ProRule" id="PRU00335"/>
    </source>
</evidence>
<dbReference type="PANTHER" id="PTHR30055:SF234">
    <property type="entry name" value="HTH-TYPE TRANSCRIPTIONAL REGULATOR BETI"/>
    <property type="match status" value="1"/>
</dbReference>
<keyword evidence="7" id="KW-1185">Reference proteome</keyword>
<dbReference type="Gene3D" id="1.10.357.10">
    <property type="entry name" value="Tetracycline Repressor, domain 2"/>
    <property type="match status" value="1"/>
</dbReference>
<reference evidence="6 7" key="1">
    <citation type="submission" date="2021-04" db="EMBL/GenBank/DDBJ databases">
        <title>Ruania sp. nov., isolated from sandy soil of mangrove forest.</title>
        <authorList>
            <person name="Ge X."/>
            <person name="Huang R."/>
            <person name="Liu W."/>
        </authorList>
    </citation>
    <scope>NUCLEOTIDE SEQUENCE [LARGE SCALE GENOMIC DNA]</scope>
    <source>
        <strain evidence="6 7">N2-46</strain>
    </source>
</reference>
<dbReference type="PROSITE" id="PS50977">
    <property type="entry name" value="HTH_TETR_2"/>
    <property type="match status" value="1"/>
</dbReference>
<feature type="DNA-binding region" description="H-T-H motif" evidence="4">
    <location>
        <begin position="36"/>
        <end position="55"/>
    </location>
</feature>
<dbReference type="InterPro" id="IPR009057">
    <property type="entry name" value="Homeodomain-like_sf"/>
</dbReference>
<feature type="domain" description="HTH tetR-type" evidence="5">
    <location>
        <begin position="13"/>
        <end position="73"/>
    </location>
</feature>
<dbReference type="PRINTS" id="PR00455">
    <property type="entry name" value="HTHTETR"/>
</dbReference>
<accession>A0ABS7SFT8</accession>
<keyword evidence="3" id="KW-0804">Transcription</keyword>
<protein>
    <submittedName>
        <fullName evidence="6">TetR/AcrR family transcriptional regulator</fullName>
    </submittedName>
</protein>
<dbReference type="SUPFAM" id="SSF46689">
    <property type="entry name" value="Homeodomain-like"/>
    <property type="match status" value="1"/>
</dbReference>
<keyword evidence="2 4" id="KW-0238">DNA-binding</keyword>
<name>A0ABS7SFT8_9MICO</name>
<sequence>MPRTDEQNEAIRAATRDTIRTAAVREFAARGFAAANIRGIAAEAGLSTGSIYRHYATKEELFDELLTLAATGLAAAAQRLAGPGGPLGLVREFAATYLADLRGDRGEAEFFMVINQGFTSDTPPGTTARLASAHSSLWRAFAALVRRGQEEGEFAGGDAEQLTVGFFAMLTGLTTLRLALRDDLPMPELDLVLRHLTGAVR</sequence>
<organism evidence="6 7">
    <name type="scientific">Occultella gossypii</name>
    <dbReference type="NCBI Taxonomy" id="2800820"/>
    <lineage>
        <taxon>Bacteria</taxon>
        <taxon>Bacillati</taxon>
        <taxon>Actinomycetota</taxon>
        <taxon>Actinomycetes</taxon>
        <taxon>Micrococcales</taxon>
        <taxon>Ruaniaceae</taxon>
        <taxon>Occultella</taxon>
    </lineage>
</organism>
<proteinExistence type="predicted"/>
<dbReference type="RefSeq" id="WP_223410620.1">
    <property type="nucleotide sequence ID" value="NZ_JAGSHT010000022.1"/>
</dbReference>
<dbReference type="InterPro" id="IPR050109">
    <property type="entry name" value="HTH-type_TetR-like_transc_reg"/>
</dbReference>
<evidence type="ECO:0000256" key="1">
    <source>
        <dbReference type="ARBA" id="ARBA00023015"/>
    </source>
</evidence>
<dbReference type="InterPro" id="IPR036271">
    <property type="entry name" value="Tet_transcr_reg_TetR-rel_C_sf"/>
</dbReference>
<dbReference type="SUPFAM" id="SSF48498">
    <property type="entry name" value="Tetracyclin repressor-like, C-terminal domain"/>
    <property type="match status" value="1"/>
</dbReference>
<evidence type="ECO:0000256" key="2">
    <source>
        <dbReference type="ARBA" id="ARBA00023125"/>
    </source>
</evidence>
<dbReference type="PANTHER" id="PTHR30055">
    <property type="entry name" value="HTH-TYPE TRANSCRIPTIONAL REGULATOR RUTR"/>
    <property type="match status" value="1"/>
</dbReference>
<evidence type="ECO:0000313" key="7">
    <source>
        <dbReference type="Proteomes" id="UP000826651"/>
    </source>
</evidence>